<comment type="subunit">
    <text evidence="2">Heterodimer of SbcC and SbcD.</text>
</comment>
<comment type="similarity">
    <text evidence="1">Belongs to the SMC family. SbcC subfamily.</text>
</comment>
<feature type="coiled-coil region" evidence="4">
    <location>
        <begin position="214"/>
        <end position="269"/>
    </location>
</feature>
<dbReference type="EMBL" id="PVLV01000085">
    <property type="protein sequence ID" value="PRH80009.1"/>
    <property type="molecule type" value="Genomic_DNA"/>
</dbReference>
<gene>
    <name evidence="6" type="primary">dndD</name>
    <name evidence="6" type="ORF">C6N75_06255</name>
</gene>
<dbReference type="GO" id="GO:0016887">
    <property type="term" value="F:ATP hydrolysis activity"/>
    <property type="evidence" value="ECO:0007669"/>
    <property type="project" value="InterPro"/>
</dbReference>
<evidence type="ECO:0000256" key="1">
    <source>
        <dbReference type="ARBA" id="ARBA00006930"/>
    </source>
</evidence>
<dbReference type="RefSeq" id="WP_105867840.1">
    <property type="nucleotide sequence ID" value="NZ_PVLV01000085.1"/>
</dbReference>
<dbReference type="NCBIfam" id="TIGR03185">
    <property type="entry name" value="DNA_S_dndD"/>
    <property type="match status" value="1"/>
</dbReference>
<evidence type="ECO:0000313" key="7">
    <source>
        <dbReference type="Proteomes" id="UP000239322"/>
    </source>
</evidence>
<reference evidence="6 7" key="1">
    <citation type="submission" date="2018-03" db="EMBL/GenBank/DDBJ databases">
        <title>Novel Streptomyces sp. from soil.</title>
        <authorList>
            <person name="Tan G.Y.A."/>
            <person name="Lee Z.Y."/>
        </authorList>
    </citation>
    <scope>NUCLEOTIDE SEQUENCE [LARGE SCALE GENOMIC DNA]</scope>
    <source>
        <strain evidence="6 7">ST5x</strain>
    </source>
</reference>
<sequence length="676" mass="76101">MLLRKITLEEFGAYRGTQSLDLTTKTNKPIVLIGGLNGCGKTTLLDAIQLALYGPRARCSGRGSRSYETYLRESINRQADPTRGAQIILEFTVTVDGTEHYYKVVRSWHTSGKTTLKEFVNAFVDEEYGSRAKPGRRVEPELKYSRVLSQEWADHIESLLPLEVASLSFFDGEKIESLADPERAASVIESAIHSLLGVSTVQQLRTDLLALQRRQKLSDEEQHLMDKIHAEEQERQAADAALENAEQRAAQRNSELVKARRTLETLEAAYKQEGGNLFERRVEIEHEYAQVSARLAEIRSSLVQLAAGPLPLLMMGSHLKELRKQAGRERTAAESHQVLGVLEERDQWLLDMLPDEAKAAVMEKLEADRAKRAKSAGLKVDLGLSPDTLPQLSALDEALSRDKARAAELLQQAAEAAEESVQLERQLAGVPAKSKVEAIQKKREDQLQEVARLEREHENSLNNVDELKRRLEYVSASLQRAHEEFVRTKVKAEEVERIIKYSEKARKTLEKFGDALLKRHISRLEVAMLTSFQTLMRKQGLVNDLRIDTDKFTLTLADTDGQPIDPGRLSAGERQLLAVSLLWGLMKVAGNRLPSVIDTPLGRLDSRHREHLVDRYFPYASDQVLLLSTDEEIDEYLLGRLEKSVAHTYTLVHDDTTFTTSVVEGYWWNVGASNVA</sequence>
<accession>A0A2S9Q010</accession>
<dbReference type="InterPro" id="IPR027417">
    <property type="entry name" value="P-loop_NTPase"/>
</dbReference>
<keyword evidence="4" id="KW-0175">Coiled coil</keyword>
<dbReference type="InterPro" id="IPR017599">
    <property type="entry name" value="DNA_S_DndD"/>
</dbReference>
<organism evidence="6 7">
    <name type="scientific">Streptomyces solincola</name>
    <dbReference type="NCBI Taxonomy" id="2100817"/>
    <lineage>
        <taxon>Bacteria</taxon>
        <taxon>Bacillati</taxon>
        <taxon>Actinomycetota</taxon>
        <taxon>Actinomycetes</taxon>
        <taxon>Kitasatosporales</taxon>
        <taxon>Streptomycetaceae</taxon>
        <taxon>Streptomyces</taxon>
    </lineage>
</organism>
<dbReference type="AlphaFoldDB" id="A0A2S9Q010"/>
<dbReference type="InterPro" id="IPR038729">
    <property type="entry name" value="Rad50/SbcC_AAA"/>
</dbReference>
<feature type="coiled-coil region" evidence="4">
    <location>
        <begin position="392"/>
        <end position="484"/>
    </location>
</feature>
<evidence type="ECO:0000313" key="6">
    <source>
        <dbReference type="EMBL" id="PRH80009.1"/>
    </source>
</evidence>
<dbReference type="OrthoDB" id="9795626at2"/>
<evidence type="ECO:0000256" key="4">
    <source>
        <dbReference type="SAM" id="Coils"/>
    </source>
</evidence>
<dbReference type="Proteomes" id="UP000239322">
    <property type="component" value="Unassembled WGS sequence"/>
</dbReference>
<dbReference type="PANTHER" id="PTHR32114">
    <property type="entry name" value="ABC TRANSPORTER ABCH.3"/>
    <property type="match status" value="1"/>
</dbReference>
<keyword evidence="7" id="KW-1185">Reference proteome</keyword>
<dbReference type="Pfam" id="PF13476">
    <property type="entry name" value="AAA_23"/>
    <property type="match status" value="1"/>
</dbReference>
<evidence type="ECO:0000256" key="3">
    <source>
        <dbReference type="ARBA" id="ARBA00013368"/>
    </source>
</evidence>
<name>A0A2S9Q010_9ACTN</name>
<dbReference type="Gene3D" id="3.40.50.300">
    <property type="entry name" value="P-loop containing nucleotide triphosphate hydrolases"/>
    <property type="match status" value="2"/>
</dbReference>
<proteinExistence type="inferred from homology"/>
<feature type="domain" description="Rad50/SbcC-type AAA" evidence="5">
    <location>
        <begin position="5"/>
        <end position="264"/>
    </location>
</feature>
<protein>
    <recommendedName>
        <fullName evidence="3">Nuclease SbcCD subunit C</fullName>
    </recommendedName>
</protein>
<dbReference type="SUPFAM" id="SSF52540">
    <property type="entry name" value="P-loop containing nucleoside triphosphate hydrolases"/>
    <property type="match status" value="1"/>
</dbReference>
<dbReference type="PANTHER" id="PTHR32114:SF2">
    <property type="entry name" value="ABC TRANSPORTER ABCH.3"/>
    <property type="match status" value="1"/>
</dbReference>
<evidence type="ECO:0000256" key="2">
    <source>
        <dbReference type="ARBA" id="ARBA00011322"/>
    </source>
</evidence>
<comment type="caution">
    <text evidence="6">The sequence shown here is derived from an EMBL/GenBank/DDBJ whole genome shotgun (WGS) entry which is preliminary data.</text>
</comment>
<dbReference type="GO" id="GO:0006302">
    <property type="term" value="P:double-strand break repair"/>
    <property type="evidence" value="ECO:0007669"/>
    <property type="project" value="InterPro"/>
</dbReference>
<evidence type="ECO:0000259" key="5">
    <source>
        <dbReference type="Pfam" id="PF13476"/>
    </source>
</evidence>